<protein>
    <submittedName>
        <fullName evidence="1">Uncharacterized protein</fullName>
    </submittedName>
</protein>
<organism evidence="1">
    <name type="scientific">hydrothermal vent metagenome</name>
    <dbReference type="NCBI Taxonomy" id="652676"/>
    <lineage>
        <taxon>unclassified sequences</taxon>
        <taxon>metagenomes</taxon>
        <taxon>ecological metagenomes</taxon>
    </lineage>
</organism>
<dbReference type="AlphaFoldDB" id="A0A3B0TUD3"/>
<evidence type="ECO:0000313" key="1">
    <source>
        <dbReference type="EMBL" id="VAW20340.1"/>
    </source>
</evidence>
<sequence length="99" mass="10159">MKPDVWGGGRHVPFIVCRPEMIAAGASGSEVVCPTGLMATSAAIEGSKLPAGAGGSYNISPAMMGVAAYDPLIRGATIHHSINGGFAARWTDKLYSARV</sequence>
<dbReference type="Gene3D" id="3.30.1120.10">
    <property type="match status" value="1"/>
</dbReference>
<accession>A0A3B0TUD3</accession>
<name>A0A3B0TUD3_9ZZZZ</name>
<proteinExistence type="predicted"/>
<gene>
    <name evidence="1" type="ORF">MNBD_BACTEROID01-810</name>
</gene>
<dbReference type="Gene3D" id="3.40.720.10">
    <property type="entry name" value="Alkaline Phosphatase, subunit A"/>
    <property type="match status" value="1"/>
</dbReference>
<dbReference type="SUPFAM" id="SSF53649">
    <property type="entry name" value="Alkaline phosphatase-like"/>
    <property type="match status" value="1"/>
</dbReference>
<dbReference type="InterPro" id="IPR017850">
    <property type="entry name" value="Alkaline_phosphatase_core_sf"/>
</dbReference>
<dbReference type="EMBL" id="UOEP01000118">
    <property type="protein sequence ID" value="VAW20340.1"/>
    <property type="molecule type" value="Genomic_DNA"/>
</dbReference>
<reference evidence="1" key="1">
    <citation type="submission" date="2018-06" db="EMBL/GenBank/DDBJ databases">
        <authorList>
            <person name="Zhirakovskaya E."/>
        </authorList>
    </citation>
    <scope>NUCLEOTIDE SEQUENCE</scope>
</reference>